<evidence type="ECO:0000256" key="1">
    <source>
        <dbReference type="SAM" id="Phobius"/>
    </source>
</evidence>
<dbReference type="GO" id="GO:0030288">
    <property type="term" value="C:outer membrane-bounded periplasmic space"/>
    <property type="evidence" value="ECO:0007669"/>
    <property type="project" value="TreeGrafter"/>
</dbReference>
<dbReference type="KEGG" id="cia:BEN51_11345"/>
<reference evidence="3 4" key="1">
    <citation type="submission" date="2016-08" db="EMBL/GenBank/DDBJ databases">
        <title>Complete Genome Sequence Of The Indigo Reducing Clostridium isatidis DSM15098.</title>
        <authorList>
            <person name="Little G.T."/>
            <person name="Minton N.P."/>
        </authorList>
    </citation>
    <scope>NUCLEOTIDE SEQUENCE [LARGE SCALE GENOMIC DNA]</scope>
    <source>
        <strain evidence="3 4">DSM 15098</strain>
    </source>
</reference>
<dbReference type="PANTHER" id="PTHR30032:SF4">
    <property type="entry name" value="AMIDASE ENHANCER"/>
    <property type="match status" value="1"/>
</dbReference>
<gene>
    <name evidence="3" type="ORF">BEN51_11345</name>
</gene>
<dbReference type="InterPro" id="IPR051922">
    <property type="entry name" value="Bact_Sporulation_Assoc"/>
</dbReference>
<keyword evidence="4" id="KW-1185">Reference proteome</keyword>
<evidence type="ECO:0000259" key="2">
    <source>
        <dbReference type="Pfam" id="PF08486"/>
    </source>
</evidence>
<keyword evidence="1" id="KW-0472">Membrane</keyword>
<dbReference type="RefSeq" id="WP_119866176.1">
    <property type="nucleotide sequence ID" value="NZ_CP016786.1"/>
</dbReference>
<dbReference type="EMBL" id="CP016786">
    <property type="protein sequence ID" value="ASW44051.1"/>
    <property type="molecule type" value="Genomic_DNA"/>
</dbReference>
<dbReference type="NCBIfam" id="TIGR02669">
    <property type="entry name" value="SpoIID_LytB"/>
    <property type="match status" value="1"/>
</dbReference>
<evidence type="ECO:0000313" key="3">
    <source>
        <dbReference type="EMBL" id="ASW44051.1"/>
    </source>
</evidence>
<dbReference type="InterPro" id="IPR014225">
    <property type="entry name" value="Spore_II_D_firmicutes"/>
</dbReference>
<organism evidence="3 4">
    <name type="scientific">Clostridium isatidis</name>
    <dbReference type="NCBI Taxonomy" id="182773"/>
    <lineage>
        <taxon>Bacteria</taxon>
        <taxon>Bacillati</taxon>
        <taxon>Bacillota</taxon>
        <taxon>Clostridia</taxon>
        <taxon>Eubacteriales</taxon>
        <taxon>Clostridiaceae</taxon>
        <taxon>Clostridium</taxon>
    </lineage>
</organism>
<dbReference type="GO" id="GO:0030435">
    <property type="term" value="P:sporulation resulting in formation of a cellular spore"/>
    <property type="evidence" value="ECO:0007669"/>
    <property type="project" value="InterPro"/>
</dbReference>
<proteinExistence type="predicted"/>
<feature type="domain" description="Sporulation stage II protein D amidase enhancer LytB N-terminal" evidence="2">
    <location>
        <begin position="73"/>
        <end position="174"/>
    </location>
</feature>
<feature type="transmembrane region" description="Helical" evidence="1">
    <location>
        <begin position="12"/>
        <end position="33"/>
    </location>
</feature>
<dbReference type="NCBIfam" id="TIGR02870">
    <property type="entry name" value="spore_II_D"/>
    <property type="match status" value="1"/>
</dbReference>
<dbReference type="InterPro" id="IPR013693">
    <property type="entry name" value="SpoIID/LytB_N"/>
</dbReference>
<dbReference type="Proteomes" id="UP000264883">
    <property type="component" value="Chromosome"/>
</dbReference>
<sequence length="346" mass="38507">MKRKFNINKNLASLIIFSTLVLVLMIIIPILIIKPAAIAANAKNIQEEQNKNSEENNVITIDGNEIVKVHITESNEIKEVPLEEYVKSVVSGEMPVSFNLEALKAQAVAARTFVVAKMLNPCPNANGGIVCDTTHCQVYIVKEKRIEKWGEAGEEYWNKISDAVEETKGEVLTYNNELVKYPQFFSTSSGRTENSIDVFSGDIPYLVSKESKGEEIAPKYKTEFSFNISEFVSKINEKYPDAAIEASNINNNIEILSRSEAGGVKEIRLGNKVIRGLEFRLALGLSSANFEISITDDKIVFNCKGYGHGVGMSQWGANVMAAEGKSYDEILKHYYTGVDIKRLNFN</sequence>
<name>A0A343JEU3_9CLOT</name>
<dbReference type="InterPro" id="IPR013486">
    <property type="entry name" value="SpoIID/LytB"/>
</dbReference>
<dbReference type="AlphaFoldDB" id="A0A343JEU3"/>
<evidence type="ECO:0000313" key="4">
    <source>
        <dbReference type="Proteomes" id="UP000264883"/>
    </source>
</evidence>
<keyword evidence="1" id="KW-1133">Transmembrane helix</keyword>
<protein>
    <submittedName>
        <fullName evidence="3">Stage II sporulation protein D</fullName>
    </submittedName>
</protein>
<dbReference type="OrthoDB" id="9794671at2"/>
<dbReference type="Pfam" id="PF08486">
    <property type="entry name" value="SpoIID"/>
    <property type="match status" value="1"/>
</dbReference>
<keyword evidence="1" id="KW-0812">Transmembrane</keyword>
<accession>A0A343JEU3</accession>
<dbReference type="PANTHER" id="PTHR30032">
    <property type="entry name" value="N-ACETYLMURAMOYL-L-ALANINE AMIDASE-RELATED"/>
    <property type="match status" value="1"/>
</dbReference>